<organism evidence="10 11">
    <name type="scientific">Calocera cornea HHB12733</name>
    <dbReference type="NCBI Taxonomy" id="1353952"/>
    <lineage>
        <taxon>Eukaryota</taxon>
        <taxon>Fungi</taxon>
        <taxon>Dikarya</taxon>
        <taxon>Basidiomycota</taxon>
        <taxon>Agaricomycotina</taxon>
        <taxon>Dacrymycetes</taxon>
        <taxon>Dacrymycetales</taxon>
        <taxon>Dacrymycetaceae</taxon>
        <taxon>Calocera</taxon>
    </lineage>
</organism>
<dbReference type="PIRSF" id="PIRSF031032">
    <property type="entry name" value="TMP_97_prd"/>
    <property type="match status" value="1"/>
</dbReference>
<reference evidence="10 11" key="1">
    <citation type="journal article" date="2016" name="Mol. Biol. Evol.">
        <title>Comparative Genomics of Early-Diverging Mushroom-Forming Fungi Provides Insights into the Origins of Lignocellulose Decay Capabilities.</title>
        <authorList>
            <person name="Nagy L.G."/>
            <person name="Riley R."/>
            <person name="Tritt A."/>
            <person name="Adam C."/>
            <person name="Daum C."/>
            <person name="Floudas D."/>
            <person name="Sun H."/>
            <person name="Yadav J.S."/>
            <person name="Pangilinan J."/>
            <person name="Larsson K.H."/>
            <person name="Matsuura K."/>
            <person name="Barry K."/>
            <person name="Labutti K."/>
            <person name="Kuo R."/>
            <person name="Ohm R.A."/>
            <person name="Bhattacharya S.S."/>
            <person name="Shirouzu T."/>
            <person name="Yoshinaga Y."/>
            <person name="Martin F.M."/>
            <person name="Grigoriev I.V."/>
            <person name="Hibbett D.S."/>
        </authorList>
    </citation>
    <scope>NUCLEOTIDE SEQUENCE [LARGE SCALE GENOMIC DNA]</scope>
    <source>
        <strain evidence="10 11">HHB12733</strain>
    </source>
</reference>
<evidence type="ECO:0000256" key="8">
    <source>
        <dbReference type="SAM" id="Phobius"/>
    </source>
</evidence>
<dbReference type="PANTHER" id="PTHR31204:SF1">
    <property type="entry name" value="SIGMA INTRACELLULAR RECEPTOR 2"/>
    <property type="match status" value="1"/>
</dbReference>
<dbReference type="InterPro" id="IPR051987">
    <property type="entry name" value="Sigma-2_receptor-like"/>
</dbReference>
<dbReference type="OrthoDB" id="433124at2759"/>
<dbReference type="PROSITE" id="PS51751">
    <property type="entry name" value="EXPERA"/>
    <property type="match status" value="1"/>
</dbReference>
<dbReference type="Pfam" id="PF05241">
    <property type="entry name" value="EBP"/>
    <property type="match status" value="1"/>
</dbReference>
<dbReference type="AlphaFoldDB" id="A0A165HXJ7"/>
<comment type="subcellular location">
    <subcellularLocation>
        <location evidence="1">Endoplasmic reticulum membrane</location>
        <topology evidence="1">Multi-pass membrane protein</topology>
    </subcellularLocation>
</comment>
<dbReference type="PANTHER" id="PTHR31204">
    <property type="entry name" value="SIGMA INTRACELLULAR RECEPTOR 2"/>
    <property type="match status" value="1"/>
</dbReference>
<evidence type="ECO:0000256" key="1">
    <source>
        <dbReference type="ARBA" id="ARBA00004477"/>
    </source>
</evidence>
<evidence type="ECO:0000256" key="4">
    <source>
        <dbReference type="ARBA" id="ARBA00022824"/>
    </source>
</evidence>
<dbReference type="InterPro" id="IPR016964">
    <property type="entry name" value="Sigma2_recept"/>
</dbReference>
<comment type="similarity">
    <text evidence="2">Belongs to the TMEM97/sigma-2 receptor family.</text>
</comment>
<keyword evidence="6 7" id="KW-0472">Membrane</keyword>
<evidence type="ECO:0000256" key="2">
    <source>
        <dbReference type="ARBA" id="ARBA00009096"/>
    </source>
</evidence>
<sequence length="194" mass="21913">MSYSPLYKRPLDVFYFLWFLVNLPISLCLDMQHIYPEYLVPEQLKSIYTHWLELSSDPITLGGLGLIGHPGQYTWCSIALWFETFLQIPTFFIGLWGLWNASRRANILILIYGASTATIVLECIATILSVPATSELTISGGIPSVTEAQRIVLLKAYTPYLVVPTLMTLDMGWRLWKLVDESANLAKNSHAKSL</sequence>
<evidence type="ECO:0000256" key="6">
    <source>
        <dbReference type="ARBA" id="ARBA00023136"/>
    </source>
</evidence>
<proteinExistence type="inferred from homology"/>
<evidence type="ECO:0000313" key="10">
    <source>
        <dbReference type="EMBL" id="KZT59877.1"/>
    </source>
</evidence>
<evidence type="ECO:0000256" key="7">
    <source>
        <dbReference type="PROSITE-ProRule" id="PRU01087"/>
    </source>
</evidence>
<dbReference type="Proteomes" id="UP000076842">
    <property type="component" value="Unassembled WGS sequence"/>
</dbReference>
<dbReference type="EMBL" id="KV423936">
    <property type="protein sequence ID" value="KZT59877.1"/>
    <property type="molecule type" value="Genomic_DNA"/>
</dbReference>
<evidence type="ECO:0000313" key="11">
    <source>
        <dbReference type="Proteomes" id="UP000076842"/>
    </source>
</evidence>
<gene>
    <name evidence="10" type="ORF">CALCODRAFT_515788</name>
</gene>
<keyword evidence="5 7" id="KW-1133">Transmembrane helix</keyword>
<accession>A0A165HXJ7</accession>
<feature type="transmembrane region" description="Helical" evidence="8">
    <location>
        <begin position="78"/>
        <end position="99"/>
    </location>
</feature>
<dbReference type="GO" id="GO:0005789">
    <property type="term" value="C:endoplasmic reticulum membrane"/>
    <property type="evidence" value="ECO:0007669"/>
    <property type="project" value="UniProtKB-SubCell"/>
</dbReference>
<protein>
    <recommendedName>
        <fullName evidence="9">EXPERA domain-containing protein</fullName>
    </recommendedName>
</protein>
<feature type="domain" description="EXPERA" evidence="9">
    <location>
        <begin position="11"/>
        <end position="168"/>
    </location>
</feature>
<keyword evidence="3 7" id="KW-0812">Transmembrane</keyword>
<keyword evidence="11" id="KW-1185">Reference proteome</keyword>
<name>A0A165HXJ7_9BASI</name>
<evidence type="ECO:0000256" key="5">
    <source>
        <dbReference type="ARBA" id="ARBA00022989"/>
    </source>
</evidence>
<evidence type="ECO:0000259" key="9">
    <source>
        <dbReference type="PROSITE" id="PS51751"/>
    </source>
</evidence>
<feature type="transmembrane region" description="Helical" evidence="8">
    <location>
        <begin position="12"/>
        <end position="35"/>
    </location>
</feature>
<evidence type="ECO:0000256" key="3">
    <source>
        <dbReference type="ARBA" id="ARBA00022692"/>
    </source>
</evidence>
<dbReference type="InterPro" id="IPR033118">
    <property type="entry name" value="EXPERA"/>
</dbReference>
<dbReference type="InParanoid" id="A0A165HXJ7"/>
<feature type="transmembrane region" description="Helical" evidence="8">
    <location>
        <begin position="106"/>
        <end position="128"/>
    </location>
</feature>
<dbReference type="FunCoup" id="A0A165HXJ7">
    <property type="interactions" value="117"/>
</dbReference>
<keyword evidence="4" id="KW-0256">Endoplasmic reticulum</keyword>
<dbReference type="STRING" id="1353952.A0A165HXJ7"/>